<dbReference type="AlphaFoldDB" id="A0AAW7KNW9"/>
<comment type="caution">
    <text evidence="2">The sequence shown here is derived from an EMBL/GenBank/DDBJ whole genome shotgun (WGS) entry which is preliminary data.</text>
</comment>
<organism evidence="2 3">
    <name type="scientific">Enterococcus faecalis</name>
    <name type="common">Streptococcus faecalis</name>
    <dbReference type="NCBI Taxonomy" id="1351"/>
    <lineage>
        <taxon>Bacteria</taxon>
        <taxon>Bacillati</taxon>
        <taxon>Bacillota</taxon>
        <taxon>Bacilli</taxon>
        <taxon>Lactobacillales</taxon>
        <taxon>Enterococcaceae</taxon>
        <taxon>Enterococcus</taxon>
    </lineage>
</organism>
<sequence length="492" mass="58132">MKLDKLKNLVLSQTQLKSLVVVYNLYPRGKQMNELENLCQVSKNELKRVLKVLDEEVKSLHFFDKVDNIIVVKDKFVSFNSEINEATYTMLLMQLRKKYLLSSSVYKALLFVLEQRYFCLQELADHLFYSDSYTYKIIKRLKNFFYYLETDLKLVKVNKSDLYIEGSESSKIIFHYLLVMLVSHGNDWVFQDSEKEALLSYQPQKILDSLELLSNCNRDKILNILAIYKITSHVKAPLLCLSKNIIEIGELMDNDGEFPFYINQTADVLNDGGNVHFLFMVHYFIQELRDRNQKILVGKNYTTLEENEIIETCMYFLEDIKQNFSISQDCYYELLYTLCKRLVVVHHLGLHQFMFERHTVEFKGVADRRVEVLFDKYFYGYQNERSYAKLKYSLIPLVTSYVKLAVEQPLKIYVEFQHHSEDRMIVVNALKHRYSIKILEIVESYELADIIISDTPSTSFKEKTYFLIRHALDPHTWCSSIVEYVNSILNTK</sequence>
<protein>
    <submittedName>
        <fullName evidence="2">Helix-turn-helix domain-containing protein</fullName>
    </submittedName>
</protein>
<dbReference type="InterPro" id="IPR007737">
    <property type="entry name" value="Mga_HTH"/>
</dbReference>
<accession>A0AAW7KNW9</accession>
<evidence type="ECO:0000313" key="3">
    <source>
        <dbReference type="Proteomes" id="UP001173174"/>
    </source>
</evidence>
<reference evidence="2" key="2">
    <citation type="submission" date="2023-03" db="EMBL/GenBank/DDBJ databases">
        <authorList>
            <person name="Zajac M."/>
            <person name="Kwit R."/>
            <person name="Wasyl D."/>
        </authorList>
    </citation>
    <scope>NUCLEOTIDE SEQUENCE</scope>
    <source>
        <strain evidence="2">691B_2</strain>
    </source>
</reference>
<dbReference type="Pfam" id="PF05043">
    <property type="entry name" value="Mga"/>
    <property type="match status" value="1"/>
</dbReference>
<proteinExistence type="predicted"/>
<gene>
    <name evidence="2" type="ORF">P0E79_15345</name>
</gene>
<dbReference type="EMBL" id="JAREWH010000039">
    <property type="protein sequence ID" value="MDN3193842.1"/>
    <property type="molecule type" value="Genomic_DNA"/>
</dbReference>
<reference evidence="2" key="1">
    <citation type="journal article" date="2023" name="Pathogens">
        <title>Prevalence of Enterococcus spp. and the Whole-Genome Characteristics of Enterococcus faecium and Enterococcus faecalis Strains Isolated from Free-Living Birds in Poland.</title>
        <authorList>
            <person name="Kwit R."/>
            <person name="Zajac M."/>
            <person name="Smialowska-Weglinska A."/>
            <person name="Skarzynska M."/>
            <person name="Bomba A."/>
            <person name="Lalak A."/>
            <person name="Skrzypiec E."/>
            <person name="Wojdat D."/>
            <person name="Koza W."/>
            <person name="Mikos-Wojewoda E."/>
            <person name="Pasim P."/>
            <person name="Skora M."/>
            <person name="Polak M."/>
            <person name="Wiacek J."/>
            <person name="Wasyl D."/>
        </authorList>
    </citation>
    <scope>NUCLEOTIDE SEQUENCE</scope>
    <source>
        <strain evidence="2">691B_2</strain>
    </source>
</reference>
<evidence type="ECO:0000313" key="2">
    <source>
        <dbReference type="EMBL" id="MDN3193842.1"/>
    </source>
</evidence>
<name>A0AAW7KNW9_ENTFL</name>
<dbReference type="RefSeq" id="WP_289870307.1">
    <property type="nucleotide sequence ID" value="NZ_JAREWH010000039.1"/>
</dbReference>
<feature type="domain" description="Mga helix-turn-helix" evidence="1">
    <location>
        <begin position="92"/>
        <end position="178"/>
    </location>
</feature>
<evidence type="ECO:0000259" key="1">
    <source>
        <dbReference type="Pfam" id="PF05043"/>
    </source>
</evidence>
<dbReference type="Proteomes" id="UP001173174">
    <property type="component" value="Unassembled WGS sequence"/>
</dbReference>